<dbReference type="SUPFAM" id="SSF57756">
    <property type="entry name" value="Retrovirus zinc finger-like domains"/>
    <property type="match status" value="1"/>
</dbReference>
<proteinExistence type="predicted"/>
<reference evidence="7" key="1">
    <citation type="submission" date="2022-08" db="EMBL/GenBank/DDBJ databases">
        <title>Novel sulfate-reducing endosymbionts in the free-living metamonad Anaeramoeba.</title>
        <authorList>
            <person name="Jerlstrom-Hultqvist J."/>
            <person name="Cepicka I."/>
            <person name="Gallot-Lavallee L."/>
            <person name="Salas-Leiva D."/>
            <person name="Curtis B.A."/>
            <person name="Zahonova K."/>
            <person name="Pipaliya S."/>
            <person name="Dacks J."/>
            <person name="Roger A.J."/>
        </authorList>
    </citation>
    <scope>NUCLEOTIDE SEQUENCE</scope>
    <source>
        <strain evidence="7">Schooner1</strain>
    </source>
</reference>
<dbReference type="Pfam" id="PF04500">
    <property type="entry name" value="FLYWCH"/>
    <property type="match status" value="1"/>
</dbReference>
<evidence type="ECO:0000256" key="2">
    <source>
        <dbReference type="ARBA" id="ARBA00022771"/>
    </source>
</evidence>
<name>A0ABQ8XFF4_9EUKA</name>
<dbReference type="Proteomes" id="UP001150062">
    <property type="component" value="Unassembled WGS sequence"/>
</dbReference>
<dbReference type="InterPro" id="IPR007588">
    <property type="entry name" value="Znf_FLYWCH"/>
</dbReference>
<evidence type="ECO:0000256" key="4">
    <source>
        <dbReference type="SAM" id="MobiDB-lite"/>
    </source>
</evidence>
<feature type="domain" description="MULE transposase" evidence="6">
    <location>
        <begin position="409"/>
        <end position="503"/>
    </location>
</feature>
<evidence type="ECO:0000256" key="3">
    <source>
        <dbReference type="ARBA" id="ARBA00022833"/>
    </source>
</evidence>
<dbReference type="Gene3D" id="2.20.25.240">
    <property type="match status" value="1"/>
</dbReference>
<gene>
    <name evidence="7" type="ORF">M0813_06328</name>
</gene>
<keyword evidence="1" id="KW-0479">Metal-binding</keyword>
<feature type="compositionally biased region" description="Basic and acidic residues" evidence="4">
    <location>
        <begin position="229"/>
        <end position="238"/>
    </location>
</feature>
<evidence type="ECO:0000256" key="1">
    <source>
        <dbReference type="ARBA" id="ARBA00022723"/>
    </source>
</evidence>
<comment type="caution">
    <text evidence="7">The sequence shown here is derived from an EMBL/GenBank/DDBJ whole genome shotgun (WGS) entry which is preliminary data.</text>
</comment>
<keyword evidence="8" id="KW-1185">Reference proteome</keyword>
<keyword evidence="2" id="KW-0863">Zinc-finger</keyword>
<evidence type="ECO:0000313" key="8">
    <source>
        <dbReference type="Proteomes" id="UP001150062"/>
    </source>
</evidence>
<evidence type="ECO:0000313" key="7">
    <source>
        <dbReference type="EMBL" id="KAJ6230762.1"/>
    </source>
</evidence>
<evidence type="ECO:0000259" key="5">
    <source>
        <dbReference type="Pfam" id="PF04500"/>
    </source>
</evidence>
<evidence type="ECO:0008006" key="9">
    <source>
        <dbReference type="Google" id="ProtNLM"/>
    </source>
</evidence>
<dbReference type="EMBL" id="JAOAOG010000308">
    <property type="protein sequence ID" value="KAJ6230762.1"/>
    <property type="molecule type" value="Genomic_DNA"/>
</dbReference>
<evidence type="ECO:0000259" key="6">
    <source>
        <dbReference type="Pfam" id="PF10551"/>
    </source>
</evidence>
<accession>A0ABQ8XFF4</accession>
<dbReference type="Pfam" id="PF10551">
    <property type="entry name" value="MULE"/>
    <property type="match status" value="1"/>
</dbReference>
<feature type="domain" description="FLYWCH-type" evidence="5">
    <location>
        <begin position="242"/>
        <end position="299"/>
    </location>
</feature>
<organism evidence="7 8">
    <name type="scientific">Anaeramoeba flamelloides</name>
    <dbReference type="NCBI Taxonomy" id="1746091"/>
    <lineage>
        <taxon>Eukaryota</taxon>
        <taxon>Metamonada</taxon>
        <taxon>Anaeramoebidae</taxon>
        <taxon>Anaeramoeba</taxon>
    </lineage>
</organism>
<feature type="region of interest" description="Disordered" evidence="4">
    <location>
        <begin position="218"/>
        <end position="246"/>
    </location>
</feature>
<sequence length="736" mass="88031">MNLHILTQGLNLDIEKNTPNKTRTLRKRNFQNFENFNLRGFSHESESELEESDSDYDPETLTKKKQFKRTVSKKPQSLEKNLKKKKKRLKIKKKNKSTLTLVRKRKTPNKKNKKKLNLTQWSEIGNHVNFSENDHQVAYGHPQEITENQISVLESFKLLMNSELTNKIVNLLNLELKKINETATNRHRLKIKKITDNDFFKFLSYFLTEKMTKMTLKSNINKQKQQQKYPKEKKENTKKGKRKRKKNSQVMYRNFLYFNSKPASKQTLYYRCNNRRSKCKARFIVYLKERRIVMKNSIHHKSCIAFNKRTQERGFHGFAPDIEKYLDTEIKKGEKTKSELYSNYVNFCTKKNEENIIYEYVPERVVKSKIHCMWKEEVPKLYENQIQKLSKTLTSNPEQLNITKTARHLFVDGTFLSCPDPFKQLIIFSVWDIQTNKFQVINWTLIDSKEEYAYIRVINNIKEYIPNWYPLLITCDFEMALTNALQKTFTKSKVVHCKFHLSQCLIRRMKLEKMENNSDCRQLFIELKSLTLISPEFFMKKWVDICKKFSQFKKFLGYFFKVFIKTHEIETWNTYYLNDSIHTTNGFLEGNNQKLNELIEHKKPGLYKFINIIRNRENEKMKTIRLLRQKVTDRNNIINYNELELEESILQESSKWKKVKETIINLNQFDNSTNTNYLITNSKKTSGYNSSLQIQKKVLNKKLTLNTKRQISCSHCKKYGHNIRTCPTKKKSYRKK</sequence>
<dbReference type="InterPro" id="IPR018289">
    <property type="entry name" value="MULE_transposase_dom"/>
</dbReference>
<dbReference type="InterPro" id="IPR036875">
    <property type="entry name" value="Znf_CCHC_sf"/>
</dbReference>
<protein>
    <recommendedName>
        <fullName evidence="9">MULE transposase domain-containing protein</fullName>
    </recommendedName>
</protein>
<keyword evidence="3" id="KW-0862">Zinc</keyword>